<evidence type="ECO:0000256" key="13">
    <source>
        <dbReference type="PIRSR" id="PIRSR602401-1"/>
    </source>
</evidence>
<keyword evidence="12" id="KW-0472">Membrane</keyword>
<dbReference type="EMBL" id="BPQB01000067">
    <property type="protein sequence ID" value="GJE97076.1"/>
    <property type="molecule type" value="Genomic_DNA"/>
</dbReference>
<evidence type="ECO:0000256" key="7">
    <source>
        <dbReference type="ARBA" id="ARBA00022723"/>
    </source>
</evidence>
<dbReference type="GO" id="GO:0020037">
    <property type="term" value="F:heme binding"/>
    <property type="evidence" value="ECO:0007669"/>
    <property type="project" value="InterPro"/>
</dbReference>
<evidence type="ECO:0000313" key="17">
    <source>
        <dbReference type="Proteomes" id="UP000703269"/>
    </source>
</evidence>
<dbReference type="PROSITE" id="PS00086">
    <property type="entry name" value="CYTOCHROME_P450"/>
    <property type="match status" value="1"/>
</dbReference>
<accession>A0A9P3LJ09</accession>
<evidence type="ECO:0000256" key="10">
    <source>
        <dbReference type="ARBA" id="ARBA00023004"/>
    </source>
</evidence>
<dbReference type="InterPro" id="IPR001128">
    <property type="entry name" value="Cyt_P450"/>
</dbReference>
<evidence type="ECO:0000256" key="14">
    <source>
        <dbReference type="RuleBase" id="RU000461"/>
    </source>
</evidence>
<dbReference type="PANTHER" id="PTHR46300">
    <property type="entry name" value="P450, PUTATIVE (EUROFUNG)-RELATED-RELATED"/>
    <property type="match status" value="1"/>
</dbReference>
<evidence type="ECO:0000256" key="11">
    <source>
        <dbReference type="ARBA" id="ARBA00023033"/>
    </source>
</evidence>
<dbReference type="Proteomes" id="UP000703269">
    <property type="component" value="Unassembled WGS sequence"/>
</dbReference>
<dbReference type="InterPro" id="IPR036396">
    <property type="entry name" value="Cyt_P450_sf"/>
</dbReference>
<comment type="caution">
    <text evidence="16">The sequence shown here is derived from an EMBL/GenBank/DDBJ whole genome shotgun (WGS) entry which is preliminary data.</text>
</comment>
<dbReference type="SUPFAM" id="SSF48264">
    <property type="entry name" value="Cytochrome P450"/>
    <property type="match status" value="1"/>
</dbReference>
<keyword evidence="9 14" id="KW-0560">Oxidoreductase</keyword>
<evidence type="ECO:0000256" key="3">
    <source>
        <dbReference type="ARBA" id="ARBA00005179"/>
    </source>
</evidence>
<evidence type="ECO:0000313" key="16">
    <source>
        <dbReference type="EMBL" id="GJE97076.1"/>
    </source>
</evidence>
<dbReference type="InterPro" id="IPR002401">
    <property type="entry name" value="Cyt_P450_E_grp-I"/>
</dbReference>
<dbReference type="Gene3D" id="1.10.630.10">
    <property type="entry name" value="Cytochrome P450"/>
    <property type="match status" value="1"/>
</dbReference>
<protein>
    <submittedName>
        <fullName evidence="16">Cytochrome P450</fullName>
    </submittedName>
</protein>
<dbReference type="InterPro" id="IPR050364">
    <property type="entry name" value="Cytochrome_P450_fung"/>
</dbReference>
<organism evidence="16 17">
    <name type="scientific">Phanerochaete sordida</name>
    <dbReference type="NCBI Taxonomy" id="48140"/>
    <lineage>
        <taxon>Eukaryota</taxon>
        <taxon>Fungi</taxon>
        <taxon>Dikarya</taxon>
        <taxon>Basidiomycota</taxon>
        <taxon>Agaricomycotina</taxon>
        <taxon>Agaricomycetes</taxon>
        <taxon>Polyporales</taxon>
        <taxon>Phanerochaetaceae</taxon>
        <taxon>Phanerochaete</taxon>
    </lineage>
</organism>
<keyword evidence="15" id="KW-0732">Signal</keyword>
<feature type="chain" id="PRO_5040395182" evidence="15">
    <location>
        <begin position="21"/>
        <end position="515"/>
    </location>
</feature>
<dbReference type="OrthoDB" id="2789670at2759"/>
<keyword evidence="7 13" id="KW-0479">Metal-binding</keyword>
<dbReference type="Pfam" id="PF00067">
    <property type="entry name" value="p450"/>
    <property type="match status" value="1"/>
</dbReference>
<sequence>MDLTTLAVLVFLCVFILVQTARRRRSRLPYPPGPPADPLIGHLRILPDTDSAAEVFHSWSQTYGDVMFLSALGKHVVVLGSQEAATDLLEKRSYKYAGRPNFPIYERLGWKDLLVFLSYGPYFRKQRKMLQAPFEKEKVPAYRHIEEQEACIMLYGLLNKPEEMDRHIHRYPTAIIMELSYGHRVLSEDDGYLRAAEEIFEVLHGSARPSLLDMSPLFENVPAWFPGAWHVKYIAETRPKVIQRMQTPISDVQEQLAAGTAIPSFVSQHFEELSSRGQLTPENLHDVENVAYQIFAGGAETGYHTITTFIACMLLNPEAQQKGHEEILRVVGTGRLPDFTDRDMLPYIDCIVQETERWHPVTPIGIPHLVLEDDEYRGMHIPKGATIIANSRSITWDERHFHDPQSFKPERLLPKPEGAGETFPQSAIFGWGRRVCPGRHLAHDMVWIAIARMLAVFEIQKGRDAAGNIIEPAIEFSTALTSHPKPFPCSLRPRSDAAEQLIKQAYDMHMSNVGP</sequence>
<comment type="subcellular location">
    <subcellularLocation>
        <location evidence="2">Membrane</location>
    </subcellularLocation>
</comment>
<dbReference type="AlphaFoldDB" id="A0A9P3LJ09"/>
<comment type="cofactor">
    <cofactor evidence="1 13">
        <name>heme</name>
        <dbReference type="ChEBI" id="CHEBI:30413"/>
    </cofactor>
</comment>
<comment type="similarity">
    <text evidence="4 14">Belongs to the cytochrome P450 family.</text>
</comment>
<keyword evidence="11 14" id="KW-0503">Monooxygenase</keyword>
<evidence type="ECO:0000256" key="15">
    <source>
        <dbReference type="SAM" id="SignalP"/>
    </source>
</evidence>
<keyword evidence="6" id="KW-0812">Transmembrane</keyword>
<evidence type="ECO:0000256" key="9">
    <source>
        <dbReference type="ARBA" id="ARBA00023002"/>
    </source>
</evidence>
<dbReference type="GO" id="GO:0005506">
    <property type="term" value="F:iron ion binding"/>
    <property type="evidence" value="ECO:0007669"/>
    <property type="project" value="InterPro"/>
</dbReference>
<keyword evidence="8" id="KW-1133">Transmembrane helix</keyword>
<evidence type="ECO:0000256" key="8">
    <source>
        <dbReference type="ARBA" id="ARBA00022989"/>
    </source>
</evidence>
<feature type="signal peptide" evidence="15">
    <location>
        <begin position="1"/>
        <end position="20"/>
    </location>
</feature>
<dbReference type="GO" id="GO:0016020">
    <property type="term" value="C:membrane"/>
    <property type="evidence" value="ECO:0007669"/>
    <property type="project" value="UniProtKB-SubCell"/>
</dbReference>
<dbReference type="PRINTS" id="PR00463">
    <property type="entry name" value="EP450I"/>
</dbReference>
<feature type="binding site" description="axial binding residue" evidence="13">
    <location>
        <position position="436"/>
    </location>
    <ligand>
        <name>heme</name>
        <dbReference type="ChEBI" id="CHEBI:30413"/>
    </ligand>
    <ligandPart>
        <name>Fe</name>
        <dbReference type="ChEBI" id="CHEBI:18248"/>
    </ligandPart>
</feature>
<keyword evidence="5 13" id="KW-0349">Heme</keyword>
<name>A0A9P3LJ09_9APHY</name>
<evidence type="ECO:0000256" key="12">
    <source>
        <dbReference type="ARBA" id="ARBA00023136"/>
    </source>
</evidence>
<keyword evidence="10 13" id="KW-0408">Iron</keyword>
<dbReference type="GO" id="GO:0004497">
    <property type="term" value="F:monooxygenase activity"/>
    <property type="evidence" value="ECO:0007669"/>
    <property type="project" value="UniProtKB-KW"/>
</dbReference>
<dbReference type="PANTHER" id="PTHR46300:SF5">
    <property type="entry name" value="CYTOCHROME P450"/>
    <property type="match status" value="1"/>
</dbReference>
<evidence type="ECO:0000256" key="1">
    <source>
        <dbReference type="ARBA" id="ARBA00001971"/>
    </source>
</evidence>
<comment type="pathway">
    <text evidence="3">Secondary metabolite biosynthesis.</text>
</comment>
<evidence type="ECO:0000256" key="2">
    <source>
        <dbReference type="ARBA" id="ARBA00004370"/>
    </source>
</evidence>
<reference evidence="16 17" key="1">
    <citation type="submission" date="2021-08" db="EMBL/GenBank/DDBJ databases">
        <title>Draft Genome Sequence of Phanerochaete sordida strain YK-624.</title>
        <authorList>
            <person name="Mori T."/>
            <person name="Dohra H."/>
            <person name="Suzuki T."/>
            <person name="Kawagishi H."/>
            <person name="Hirai H."/>
        </authorList>
    </citation>
    <scope>NUCLEOTIDE SEQUENCE [LARGE SCALE GENOMIC DNA]</scope>
    <source>
        <strain evidence="16 17">YK-624</strain>
    </source>
</reference>
<dbReference type="InterPro" id="IPR017972">
    <property type="entry name" value="Cyt_P450_CS"/>
</dbReference>
<evidence type="ECO:0000256" key="5">
    <source>
        <dbReference type="ARBA" id="ARBA00022617"/>
    </source>
</evidence>
<gene>
    <name evidence="16" type="ORF">PsYK624_132860</name>
</gene>
<evidence type="ECO:0000256" key="4">
    <source>
        <dbReference type="ARBA" id="ARBA00010617"/>
    </source>
</evidence>
<proteinExistence type="inferred from homology"/>
<evidence type="ECO:0000256" key="6">
    <source>
        <dbReference type="ARBA" id="ARBA00022692"/>
    </source>
</evidence>
<dbReference type="CDD" id="cd11065">
    <property type="entry name" value="CYP64-like"/>
    <property type="match status" value="1"/>
</dbReference>
<keyword evidence="17" id="KW-1185">Reference proteome</keyword>
<dbReference type="GO" id="GO:0016705">
    <property type="term" value="F:oxidoreductase activity, acting on paired donors, with incorporation or reduction of molecular oxygen"/>
    <property type="evidence" value="ECO:0007669"/>
    <property type="project" value="InterPro"/>
</dbReference>